<dbReference type="AlphaFoldDB" id="A0A432MFQ3"/>
<dbReference type="InterPro" id="IPR017937">
    <property type="entry name" value="Thioredoxin_CS"/>
</dbReference>
<reference evidence="7 8" key="1">
    <citation type="submission" date="2018-12" db="EMBL/GenBank/DDBJ databases">
        <authorList>
            <person name="Toschakov S.V."/>
        </authorList>
    </citation>
    <scope>NUCLEOTIDE SEQUENCE [LARGE SCALE GENOMIC DNA]</scope>
    <source>
        <strain evidence="7 8">GM2012</strain>
    </source>
</reference>
<evidence type="ECO:0000256" key="4">
    <source>
        <dbReference type="ARBA" id="ARBA00023157"/>
    </source>
</evidence>
<dbReference type="FunFam" id="3.40.30.10:FF:000001">
    <property type="entry name" value="Thioredoxin"/>
    <property type="match status" value="1"/>
</dbReference>
<evidence type="ECO:0000313" key="8">
    <source>
        <dbReference type="Proteomes" id="UP000280296"/>
    </source>
</evidence>
<keyword evidence="3" id="KW-0249">Electron transport</keyword>
<dbReference type="GO" id="GO:0006950">
    <property type="term" value="P:response to stress"/>
    <property type="evidence" value="ECO:0007669"/>
    <property type="project" value="UniProtKB-ARBA"/>
</dbReference>
<sequence length="294" mass="31971">MSSPENVGDTPEIDVIVEATREGFERQVIERSKSVPVVVDFWAEWCGPCRMLGPVLEKLAREYHGAFVLVKADTEQLGDIAAAFGVQGIPAVFGLRDGQIVDAFVGVQSEAMIRQWLDRLLPSPAQRLAAEAAALEASDPAAAEARYREAIERDPREAKARIGLARVLEAQGQQEEARQQIAELERRGFLEPEAEAVKARLALDAAAADAGDLAAARAEAEAKPDDLLARFKLAEALAAAGQHEEALAICLDLVERDRQGVGEQARQTMLAIFNLLPPDDPVAVDYRRKLSFVL</sequence>
<dbReference type="Pfam" id="PF14561">
    <property type="entry name" value="TPR_20"/>
    <property type="match status" value="1"/>
</dbReference>
<keyword evidence="2" id="KW-0813">Transport</keyword>
<reference evidence="7 8" key="2">
    <citation type="submission" date="2019-01" db="EMBL/GenBank/DDBJ databases">
        <title>Tautonia sociabilis, a novel thermotolerant planctomycete of Isosphaeraceae family, isolated from a 4000 m deep subterranean habitat.</title>
        <authorList>
            <person name="Kovaleva O.L."/>
            <person name="Elcheninov A.G."/>
            <person name="Van Heerden E."/>
            <person name="Toshchakov S.V."/>
            <person name="Novikov A."/>
            <person name="Bonch-Osmolovskaya E.A."/>
            <person name="Kublanov I.V."/>
        </authorList>
    </citation>
    <scope>NUCLEOTIDE SEQUENCE [LARGE SCALE GENOMIC DNA]</scope>
    <source>
        <strain evidence="7 8">GM2012</strain>
    </source>
</reference>
<dbReference type="PANTHER" id="PTHR45663:SF11">
    <property type="entry name" value="GEO12009P1"/>
    <property type="match status" value="1"/>
</dbReference>
<evidence type="ECO:0000256" key="2">
    <source>
        <dbReference type="ARBA" id="ARBA00022448"/>
    </source>
</evidence>
<dbReference type="Proteomes" id="UP000280296">
    <property type="component" value="Unassembled WGS sequence"/>
</dbReference>
<keyword evidence="8" id="KW-1185">Reference proteome</keyword>
<dbReference type="SUPFAM" id="SSF48452">
    <property type="entry name" value="TPR-like"/>
    <property type="match status" value="1"/>
</dbReference>
<dbReference type="InterPro" id="IPR013766">
    <property type="entry name" value="Thioredoxin_domain"/>
</dbReference>
<feature type="domain" description="Thioredoxin" evidence="6">
    <location>
        <begin position="4"/>
        <end position="122"/>
    </location>
</feature>
<dbReference type="Gene3D" id="1.25.40.10">
    <property type="entry name" value="Tetratricopeptide repeat domain"/>
    <property type="match status" value="2"/>
</dbReference>
<dbReference type="SUPFAM" id="SSF52833">
    <property type="entry name" value="Thioredoxin-like"/>
    <property type="match status" value="1"/>
</dbReference>
<dbReference type="PANTHER" id="PTHR45663">
    <property type="entry name" value="GEO12009P1"/>
    <property type="match status" value="1"/>
</dbReference>
<dbReference type="InterPro" id="IPR011990">
    <property type="entry name" value="TPR-like_helical_dom_sf"/>
</dbReference>
<dbReference type="OrthoDB" id="9790390at2"/>
<gene>
    <name evidence="7" type="ORF">TsocGM_18790</name>
</gene>
<accession>A0A432MFQ3</accession>
<comment type="similarity">
    <text evidence="1">Belongs to the thioredoxin family.</text>
</comment>
<proteinExistence type="inferred from homology"/>
<name>A0A432MFQ3_9BACT</name>
<evidence type="ECO:0000256" key="3">
    <source>
        <dbReference type="ARBA" id="ARBA00022982"/>
    </source>
</evidence>
<dbReference type="InterPro" id="IPR036249">
    <property type="entry name" value="Thioredoxin-like_sf"/>
</dbReference>
<keyword evidence="5" id="KW-0676">Redox-active center</keyword>
<comment type="caution">
    <text evidence="7">The sequence shown here is derived from an EMBL/GenBank/DDBJ whole genome shotgun (WGS) entry which is preliminary data.</text>
</comment>
<dbReference type="Pfam" id="PF14559">
    <property type="entry name" value="TPR_19"/>
    <property type="match status" value="1"/>
</dbReference>
<organism evidence="7 8">
    <name type="scientific">Tautonia sociabilis</name>
    <dbReference type="NCBI Taxonomy" id="2080755"/>
    <lineage>
        <taxon>Bacteria</taxon>
        <taxon>Pseudomonadati</taxon>
        <taxon>Planctomycetota</taxon>
        <taxon>Planctomycetia</taxon>
        <taxon>Isosphaerales</taxon>
        <taxon>Isosphaeraceae</taxon>
        <taxon>Tautonia</taxon>
    </lineage>
</organism>
<evidence type="ECO:0000313" key="7">
    <source>
        <dbReference type="EMBL" id="RUL85259.1"/>
    </source>
</evidence>
<dbReference type="GO" id="GO:0015035">
    <property type="term" value="F:protein-disulfide reductase activity"/>
    <property type="evidence" value="ECO:0007669"/>
    <property type="project" value="UniProtKB-ARBA"/>
</dbReference>
<evidence type="ECO:0000256" key="1">
    <source>
        <dbReference type="ARBA" id="ARBA00008987"/>
    </source>
</evidence>
<keyword evidence="4" id="KW-1015">Disulfide bond</keyword>
<dbReference type="Gene3D" id="3.40.30.10">
    <property type="entry name" value="Glutaredoxin"/>
    <property type="match status" value="1"/>
</dbReference>
<dbReference type="PROSITE" id="PS00194">
    <property type="entry name" value="THIOREDOXIN_1"/>
    <property type="match status" value="1"/>
</dbReference>
<dbReference type="CDD" id="cd02956">
    <property type="entry name" value="ybbN"/>
    <property type="match status" value="1"/>
</dbReference>
<dbReference type="Pfam" id="PF00085">
    <property type="entry name" value="Thioredoxin"/>
    <property type="match status" value="1"/>
</dbReference>
<protein>
    <submittedName>
        <fullName evidence="7">Tetratricopeptide repeat protein</fullName>
    </submittedName>
</protein>
<dbReference type="EMBL" id="RYZH01000041">
    <property type="protein sequence ID" value="RUL85259.1"/>
    <property type="molecule type" value="Genomic_DNA"/>
</dbReference>
<dbReference type="RefSeq" id="WP_126727004.1">
    <property type="nucleotide sequence ID" value="NZ_RYZH01000041.1"/>
</dbReference>
<evidence type="ECO:0000259" key="6">
    <source>
        <dbReference type="PROSITE" id="PS51352"/>
    </source>
</evidence>
<dbReference type="GO" id="GO:0005737">
    <property type="term" value="C:cytoplasm"/>
    <property type="evidence" value="ECO:0007669"/>
    <property type="project" value="TreeGrafter"/>
</dbReference>
<dbReference type="PROSITE" id="PS51352">
    <property type="entry name" value="THIOREDOXIN_2"/>
    <property type="match status" value="1"/>
</dbReference>
<evidence type="ECO:0000256" key="5">
    <source>
        <dbReference type="ARBA" id="ARBA00023284"/>
    </source>
</evidence>